<keyword evidence="3" id="KW-1185">Reference proteome</keyword>
<protein>
    <submittedName>
        <fullName evidence="2">Uncharacterized protein</fullName>
    </submittedName>
</protein>
<organism evidence="2 3">
    <name type="scientific">Paramecium sonneborni</name>
    <dbReference type="NCBI Taxonomy" id="65129"/>
    <lineage>
        <taxon>Eukaryota</taxon>
        <taxon>Sar</taxon>
        <taxon>Alveolata</taxon>
        <taxon>Ciliophora</taxon>
        <taxon>Intramacronucleata</taxon>
        <taxon>Oligohymenophorea</taxon>
        <taxon>Peniculida</taxon>
        <taxon>Parameciidae</taxon>
        <taxon>Paramecium</taxon>
    </lineage>
</organism>
<reference evidence="2" key="1">
    <citation type="submission" date="2021-01" db="EMBL/GenBank/DDBJ databases">
        <authorList>
            <consortium name="Genoscope - CEA"/>
            <person name="William W."/>
        </authorList>
    </citation>
    <scope>NUCLEOTIDE SEQUENCE</scope>
</reference>
<dbReference type="AlphaFoldDB" id="A0A8S1QST4"/>
<gene>
    <name evidence="2" type="ORF">PSON_ATCC_30995.1.T1150095</name>
</gene>
<accession>A0A8S1QST4</accession>
<name>A0A8S1QST4_9CILI</name>
<dbReference type="OrthoDB" id="307976at2759"/>
<dbReference type="EMBL" id="CAJJDN010000115">
    <property type="protein sequence ID" value="CAD8117894.1"/>
    <property type="molecule type" value="Genomic_DNA"/>
</dbReference>
<evidence type="ECO:0000313" key="3">
    <source>
        <dbReference type="Proteomes" id="UP000692954"/>
    </source>
</evidence>
<dbReference type="Proteomes" id="UP000692954">
    <property type="component" value="Unassembled WGS sequence"/>
</dbReference>
<comment type="caution">
    <text evidence="2">The sequence shown here is derived from an EMBL/GenBank/DDBJ whole genome shotgun (WGS) entry which is preliminary data.</text>
</comment>
<proteinExistence type="predicted"/>
<evidence type="ECO:0000256" key="1">
    <source>
        <dbReference type="SAM" id="MobiDB-lite"/>
    </source>
</evidence>
<evidence type="ECO:0000313" key="2">
    <source>
        <dbReference type="EMBL" id="CAD8117894.1"/>
    </source>
</evidence>
<sequence>MQQEDDNSQSFSYNFNPQIQVFAHANFQDLLEEYSRSNKKKKNPNQQYVYKDLSDRNALLTIYRSVSYDQQSENKINIVNQVIQWLQNYQRIIIPKSEAEKLGEKSFLKHILTQKCSKFSEQTAQDYMKQNPTLVHYVNESAEKQAEGYVNNVLMMVQAIKIAAISDYINYFAQAVALQIKQSKKPQNLSEPSLRGNKVIFINLTGKESITNLEDWLQLLEKNDEFIYFSFIKIIEKKEIQSQFKCYKNYFNNMKFVNSNINLFPYESPSNDNQKNLLHGQLLKIFFNNFMYNRIEKFSQNSYIALSLSLSDDIDYDSFGIQFLIQNLMKLSHNKLMIHIDIEIEENRLDYQQKLTQLMNLCYSSFQEQNIIIQNLIPKEKLELAYQIKDLKQYYKQLELFHLNEQLQYTMISLQNQFEEVQKIKNHLLEVKINKMQRIFYKKGTSRYLIICPLLENNHQITPYTQITINYEDDIIILYQDSDPKFLYFYQLGEHDFNNMQKFQEIKFQNLSTLLGSDQIQNQIVFYFNFQIYVLYGQINYQIEMSCLRYNIKTEEQAILQFNDIEKLNQGSFHLKIAISKSNREQLEQKIKARASPTVCIENSNNQVLKVLILGGENIESPQIMNLLEYMEIRSSDFLTGILDKSNLFKELSLKPYPNQTILNFKNKNDIYYLILPGNDTLRKKSQNHPINKQFSQNAILIRKALDFSISNIPINYYGNRSYDLNYITNSQFNYQLIFSDEQQLFIWRIIYTQSMKIETIQKLHLDYGQSLSNDKKAETQYINNIKCFKDQIPEAEIILAYLLYSDPDEKDINKHCDKIIQFYQQSQQQDQQRQLSDQQKKYLEDYAAQIKIAKSKFEQGKLITLTDKPNNKNDQMQLEDVQQKDLKENQDFFKQNVINNYIGDNNQLFQVSFESYIYLDLTTKKLSVKQYTYEVGDALPLPRIDNSDNQNDKSDNQNDRTYLLK</sequence>
<feature type="region of interest" description="Disordered" evidence="1">
    <location>
        <begin position="941"/>
        <end position="966"/>
    </location>
</feature>